<evidence type="ECO:0000256" key="1">
    <source>
        <dbReference type="ARBA" id="ARBA00022598"/>
    </source>
</evidence>
<feature type="binding site" evidence="6">
    <location>
        <begin position="22"/>
        <end position="27"/>
    </location>
    <ligand>
        <name>ATP</name>
        <dbReference type="ChEBI" id="CHEBI:30616"/>
    </ligand>
</feature>
<dbReference type="Proteomes" id="UP001301152">
    <property type="component" value="Unassembled WGS sequence"/>
</dbReference>
<keyword evidence="6" id="KW-0963">Cytoplasm</keyword>
<dbReference type="GO" id="GO:0032267">
    <property type="term" value="F:tRNA(Ile)-lysidine synthase activity"/>
    <property type="evidence" value="ECO:0007669"/>
    <property type="project" value="UniProtKB-EC"/>
</dbReference>
<comment type="domain">
    <text evidence="6">The N-terminal region contains the highly conserved SGGXDS motif, predicted to be a P-loop motif involved in ATP binding.</text>
</comment>
<dbReference type="PANTHER" id="PTHR43033:SF1">
    <property type="entry name" value="TRNA(ILE)-LYSIDINE SYNTHASE-RELATED"/>
    <property type="match status" value="1"/>
</dbReference>
<dbReference type="InterPro" id="IPR012795">
    <property type="entry name" value="tRNA_Ile_lys_synt_N"/>
</dbReference>
<evidence type="ECO:0000256" key="6">
    <source>
        <dbReference type="HAMAP-Rule" id="MF_01161"/>
    </source>
</evidence>
<comment type="similarity">
    <text evidence="6">Belongs to the tRNA(Ile)-lysidine synthase family.</text>
</comment>
<dbReference type="InterPro" id="IPR011063">
    <property type="entry name" value="TilS/TtcA_N"/>
</dbReference>
<keyword evidence="2 6" id="KW-0819">tRNA processing</keyword>
<dbReference type="InterPro" id="IPR014729">
    <property type="entry name" value="Rossmann-like_a/b/a_fold"/>
</dbReference>
<sequence>MERLGPWVPDRAGMSPVALAVSGGGDSLCLAWLASLWRKNLLALIVDHGLRKDSAEEARLTARRLQALHIPSRIITLTHLSKGSGIAERARSARYVALRQACYEAGCTDLLLGHQADDQAETVAMRQRAGSGCDGLAGMASVTALPEVRLVRPLLGFSRDALRQTLREQQIEWVDDPSNEDLTAERVRVRTAFRRDSTSRTAGWVQAAQQGSLRMVRETERIAALAQQSALLPYGWAIAGETLPQPENLSLLIRAVGGLIYPPSVAAVEQLYLRHCEATLAGVQLVRHKTQWFLIREAAAQQGPVALADRAVWDNRFRVSLPAGLDGGEITVAAAGFGLAREQRCGWPARFCATLPALWRGGQRIAVPHIGLCDDPVLQNIRLIFAPPVPAGGRTVYDPVCPVSP</sequence>
<comment type="function">
    <text evidence="6">Ligates lysine onto the cytidine present at position 34 of the AUA codon-specific tRNA(Ile) that contains the anticodon CAU, in an ATP-dependent manner. Cytidine is converted to lysidine, thus changing the amino acid specificity of the tRNA from methionine to isoleucine.</text>
</comment>
<evidence type="ECO:0000256" key="4">
    <source>
        <dbReference type="ARBA" id="ARBA00022840"/>
    </source>
</evidence>
<dbReference type="CDD" id="cd01992">
    <property type="entry name" value="TilS_N"/>
    <property type="match status" value="1"/>
</dbReference>
<accession>A0ABT3QE98</accession>
<keyword evidence="3 6" id="KW-0547">Nucleotide-binding</keyword>
<feature type="domain" description="tRNA(Ile)-lysidine/2-thiocytidine synthase N-terminal" evidence="7">
    <location>
        <begin position="17"/>
        <end position="191"/>
    </location>
</feature>
<keyword evidence="4 6" id="KW-0067">ATP-binding</keyword>
<comment type="caution">
    <text evidence="8">The sequence shown here is derived from an EMBL/GenBank/DDBJ whole genome shotgun (WGS) entry which is preliminary data.</text>
</comment>
<dbReference type="EC" id="6.3.4.19" evidence="6"/>
<keyword evidence="9" id="KW-1185">Reference proteome</keyword>
<organism evidence="8 9">
    <name type="scientific">Acetobacter thailandicus</name>
    <dbReference type="NCBI Taxonomy" id="1502842"/>
    <lineage>
        <taxon>Bacteria</taxon>
        <taxon>Pseudomonadati</taxon>
        <taxon>Pseudomonadota</taxon>
        <taxon>Alphaproteobacteria</taxon>
        <taxon>Acetobacterales</taxon>
        <taxon>Acetobacteraceae</taxon>
        <taxon>Acetobacter</taxon>
    </lineage>
</organism>
<comment type="catalytic activity">
    <reaction evidence="5 6">
        <text>cytidine(34) in tRNA(Ile2) + L-lysine + ATP = lysidine(34) in tRNA(Ile2) + AMP + diphosphate + H(+)</text>
        <dbReference type="Rhea" id="RHEA:43744"/>
        <dbReference type="Rhea" id="RHEA-COMP:10625"/>
        <dbReference type="Rhea" id="RHEA-COMP:10670"/>
        <dbReference type="ChEBI" id="CHEBI:15378"/>
        <dbReference type="ChEBI" id="CHEBI:30616"/>
        <dbReference type="ChEBI" id="CHEBI:32551"/>
        <dbReference type="ChEBI" id="CHEBI:33019"/>
        <dbReference type="ChEBI" id="CHEBI:82748"/>
        <dbReference type="ChEBI" id="CHEBI:83665"/>
        <dbReference type="ChEBI" id="CHEBI:456215"/>
        <dbReference type="EC" id="6.3.4.19"/>
    </reaction>
</comment>
<evidence type="ECO:0000256" key="2">
    <source>
        <dbReference type="ARBA" id="ARBA00022694"/>
    </source>
</evidence>
<evidence type="ECO:0000313" key="9">
    <source>
        <dbReference type="Proteomes" id="UP001301152"/>
    </source>
</evidence>
<evidence type="ECO:0000313" key="8">
    <source>
        <dbReference type="EMBL" id="MCX2563619.1"/>
    </source>
</evidence>
<dbReference type="InterPro" id="IPR012094">
    <property type="entry name" value="tRNA_Ile_lys_synt"/>
</dbReference>
<name>A0ABT3QE98_9PROT</name>
<evidence type="ECO:0000256" key="3">
    <source>
        <dbReference type="ARBA" id="ARBA00022741"/>
    </source>
</evidence>
<dbReference type="PANTHER" id="PTHR43033">
    <property type="entry name" value="TRNA(ILE)-LYSIDINE SYNTHASE-RELATED"/>
    <property type="match status" value="1"/>
</dbReference>
<dbReference type="Gene3D" id="3.40.50.620">
    <property type="entry name" value="HUPs"/>
    <property type="match status" value="1"/>
</dbReference>
<dbReference type="NCBIfam" id="TIGR02432">
    <property type="entry name" value="lysidine_TilS_N"/>
    <property type="match status" value="1"/>
</dbReference>
<comment type="subcellular location">
    <subcellularLocation>
        <location evidence="6">Cytoplasm</location>
    </subcellularLocation>
</comment>
<dbReference type="HAMAP" id="MF_01161">
    <property type="entry name" value="tRNA_Ile_lys_synt"/>
    <property type="match status" value="1"/>
</dbReference>
<reference evidence="8 9" key="1">
    <citation type="submission" date="2022-11" db="EMBL/GenBank/DDBJ databases">
        <title>Genome sequencing of Acetobacter type strain.</title>
        <authorList>
            <person name="Heo J."/>
            <person name="Lee D."/>
            <person name="Han B.-H."/>
            <person name="Hong S.-B."/>
            <person name="Kwon S.-W."/>
        </authorList>
    </citation>
    <scope>NUCLEOTIDE SEQUENCE [LARGE SCALE GENOMIC DNA]</scope>
    <source>
        <strain evidence="8 9">KACC 21253</strain>
    </source>
</reference>
<dbReference type="EMBL" id="JAPIUZ010000002">
    <property type="protein sequence ID" value="MCX2563619.1"/>
    <property type="molecule type" value="Genomic_DNA"/>
</dbReference>
<proteinExistence type="inferred from homology"/>
<dbReference type="SUPFAM" id="SSF52402">
    <property type="entry name" value="Adenine nucleotide alpha hydrolases-like"/>
    <property type="match status" value="1"/>
</dbReference>
<dbReference type="RefSeq" id="WP_173559214.1">
    <property type="nucleotide sequence ID" value="NZ_JAPIUZ010000002.1"/>
</dbReference>
<evidence type="ECO:0000259" key="7">
    <source>
        <dbReference type="Pfam" id="PF01171"/>
    </source>
</evidence>
<gene>
    <name evidence="6 8" type="primary">tilS</name>
    <name evidence="8" type="ORF">OQ497_06555</name>
</gene>
<protein>
    <recommendedName>
        <fullName evidence="6">tRNA(Ile)-lysidine synthase</fullName>
        <ecNumber evidence="6">6.3.4.19</ecNumber>
    </recommendedName>
    <alternativeName>
        <fullName evidence="6">tRNA(Ile)-2-lysyl-cytidine synthase</fullName>
    </alternativeName>
    <alternativeName>
        <fullName evidence="6">tRNA(Ile)-lysidine synthetase</fullName>
    </alternativeName>
</protein>
<evidence type="ECO:0000256" key="5">
    <source>
        <dbReference type="ARBA" id="ARBA00048539"/>
    </source>
</evidence>
<dbReference type="Pfam" id="PF01171">
    <property type="entry name" value="ATP_bind_3"/>
    <property type="match status" value="1"/>
</dbReference>
<keyword evidence="1 6" id="KW-0436">Ligase</keyword>